<evidence type="ECO:0000256" key="9">
    <source>
        <dbReference type="ARBA" id="ARBA00023136"/>
    </source>
</evidence>
<dbReference type="AlphaFoldDB" id="A0A9E7V7Z9"/>
<keyword evidence="6" id="KW-0375">Hydrogen ion transport</keyword>
<sequence length="228" mass="26040">MAFDIFSSVDFYYSNFSVLNIFSISWFFSLNLLCIFLLSYFCFSNLNFLFSFVYLNSWVDRLNSDKFLFICIYLFFGYFFFQNVSGLFPYSFGMSCHLLANLVISLEVWLIVAMIGISQNVVSYFSHFVPSSSPLGLGVFLCLVEILSMFIRFLTLSLRLSVNMSTGHILLGMVGGSCGSISSIFILFLALLFLSLYLLFDFFISFIQGFVFSLLASQYMEESIGLNL</sequence>
<dbReference type="PROSITE" id="PS00449">
    <property type="entry name" value="ATPASE_A"/>
    <property type="match status" value="1"/>
</dbReference>
<evidence type="ECO:0000256" key="11">
    <source>
        <dbReference type="RuleBase" id="RU004450"/>
    </source>
</evidence>
<feature type="transmembrane region" description="Helical" evidence="12">
    <location>
        <begin position="170"/>
        <end position="191"/>
    </location>
</feature>
<comment type="similarity">
    <text evidence="2">Belongs to the ATPase A chain family.</text>
</comment>
<dbReference type="PANTHER" id="PTHR11410:SF0">
    <property type="entry name" value="ATP SYNTHASE SUBUNIT A"/>
    <property type="match status" value="1"/>
</dbReference>
<dbReference type="GO" id="GO:0046933">
    <property type="term" value="F:proton-transporting ATP synthase activity, rotational mechanism"/>
    <property type="evidence" value="ECO:0007669"/>
    <property type="project" value="TreeGrafter"/>
</dbReference>
<name>A0A9E7V7Z9_9PLAT</name>
<feature type="transmembrane region" description="Helical" evidence="12">
    <location>
        <begin position="98"/>
        <end position="117"/>
    </location>
</feature>
<reference evidence="13" key="1">
    <citation type="journal article" date="2022" name="Zookeys">
        <title>The complete mitogenome of the potentially invasive flatworm Australopacifica atrata (Platyhelminthes, Geoplanidae) displays unusual features common to other Rhynchodeminae.</title>
        <authorList>
            <person name="Gastineau R."/>
            <person name="Winsor L."/>
            <person name="Justine J.-L."/>
        </authorList>
    </citation>
    <scope>NUCLEOTIDE SEQUENCE</scope>
</reference>
<feature type="transmembrane region" description="Helical" evidence="12">
    <location>
        <begin position="197"/>
        <end position="216"/>
    </location>
</feature>
<evidence type="ECO:0000256" key="5">
    <source>
        <dbReference type="ARBA" id="ARBA00022692"/>
    </source>
</evidence>
<dbReference type="InterPro" id="IPR035908">
    <property type="entry name" value="F0_ATP_A_sf"/>
</dbReference>
<evidence type="ECO:0000313" key="13">
    <source>
        <dbReference type="EMBL" id="UZA66413.1"/>
    </source>
</evidence>
<dbReference type="GeneID" id="76807553"/>
<dbReference type="InterPro" id="IPR000568">
    <property type="entry name" value="ATP_synth_F0_asu"/>
</dbReference>
<keyword evidence="3" id="KW-0813">Transport</keyword>
<keyword evidence="9 12" id="KW-0472">Membrane</keyword>
<evidence type="ECO:0000256" key="12">
    <source>
        <dbReference type="SAM" id="Phobius"/>
    </source>
</evidence>
<dbReference type="CDD" id="cd00310">
    <property type="entry name" value="ATP-synt_Fo_a_6"/>
    <property type="match status" value="1"/>
</dbReference>
<dbReference type="RefSeq" id="YP_010565471.1">
    <property type="nucleotide sequence ID" value="NC_068631.1"/>
</dbReference>
<dbReference type="NCBIfam" id="TIGR01131">
    <property type="entry name" value="ATP_synt_6_or_A"/>
    <property type="match status" value="1"/>
</dbReference>
<evidence type="ECO:0000256" key="10">
    <source>
        <dbReference type="ARBA" id="ARBA00023310"/>
    </source>
</evidence>
<keyword evidence="5 12" id="KW-0812">Transmembrane</keyword>
<evidence type="ECO:0000256" key="1">
    <source>
        <dbReference type="ARBA" id="ARBA00004141"/>
    </source>
</evidence>
<geneLocation type="mitochondrion" evidence="13"/>
<keyword evidence="8" id="KW-0406">Ion transport</keyword>
<keyword evidence="13" id="KW-0496">Mitochondrion</keyword>
<evidence type="ECO:0000256" key="4">
    <source>
        <dbReference type="ARBA" id="ARBA00022547"/>
    </source>
</evidence>
<keyword evidence="10" id="KW-0066">ATP synthesis</keyword>
<feature type="transmembrane region" description="Helical" evidence="12">
    <location>
        <begin position="67"/>
        <end position="86"/>
    </location>
</feature>
<dbReference type="SUPFAM" id="SSF81336">
    <property type="entry name" value="F1F0 ATP synthase subunit A"/>
    <property type="match status" value="1"/>
</dbReference>
<dbReference type="GO" id="GO:0005743">
    <property type="term" value="C:mitochondrial inner membrane"/>
    <property type="evidence" value="ECO:0007669"/>
    <property type="project" value="UniProtKB-SubCell"/>
</dbReference>
<evidence type="ECO:0000256" key="8">
    <source>
        <dbReference type="ARBA" id="ARBA00023065"/>
    </source>
</evidence>
<dbReference type="GO" id="GO:0045259">
    <property type="term" value="C:proton-transporting ATP synthase complex"/>
    <property type="evidence" value="ECO:0007669"/>
    <property type="project" value="UniProtKB-KW"/>
</dbReference>
<gene>
    <name evidence="13" type="primary">atp6</name>
</gene>
<dbReference type="Pfam" id="PF00119">
    <property type="entry name" value="ATP-synt_A"/>
    <property type="match status" value="1"/>
</dbReference>
<evidence type="ECO:0000256" key="2">
    <source>
        <dbReference type="ARBA" id="ARBA00006810"/>
    </source>
</evidence>
<dbReference type="PRINTS" id="PR00123">
    <property type="entry name" value="ATPASEA"/>
</dbReference>
<comment type="subcellular location">
    <subcellularLocation>
        <location evidence="1">Membrane</location>
        <topology evidence="1">Multi-pass membrane protein</topology>
    </subcellularLocation>
    <subcellularLocation>
        <location evidence="11">Mitochondrion inner membrane</location>
        <topology evidence="11">Multi-pass membrane protein</topology>
    </subcellularLocation>
</comment>
<dbReference type="InterPro" id="IPR045083">
    <property type="entry name" value="ATP_synth_F0_asu_bact/mt"/>
</dbReference>
<dbReference type="PANTHER" id="PTHR11410">
    <property type="entry name" value="ATP SYNTHASE SUBUNIT A"/>
    <property type="match status" value="1"/>
</dbReference>
<protein>
    <recommendedName>
        <fullName evidence="11">ATP synthase subunit a</fullName>
    </recommendedName>
</protein>
<feature type="transmembrane region" description="Helical" evidence="12">
    <location>
        <begin position="137"/>
        <end position="158"/>
    </location>
</feature>
<organism evidence="13">
    <name type="scientific">Parakontikia atrata</name>
    <dbReference type="NCBI Taxonomy" id="2903269"/>
    <lineage>
        <taxon>Eukaryota</taxon>
        <taxon>Metazoa</taxon>
        <taxon>Spiralia</taxon>
        <taxon>Lophotrochozoa</taxon>
        <taxon>Platyhelminthes</taxon>
        <taxon>Rhabditophora</taxon>
        <taxon>Seriata</taxon>
        <taxon>Tricladida</taxon>
        <taxon>Continenticola</taxon>
        <taxon>Geoplanoidea</taxon>
        <taxon>Geoplanidae</taxon>
        <taxon>Caenoplaninae</taxon>
        <taxon>Parakontikia</taxon>
    </lineage>
</organism>
<keyword evidence="7 12" id="KW-1133">Transmembrane helix</keyword>
<dbReference type="InterPro" id="IPR023011">
    <property type="entry name" value="ATP_synth_F0_asu_AS"/>
</dbReference>
<evidence type="ECO:0000256" key="6">
    <source>
        <dbReference type="ARBA" id="ARBA00022781"/>
    </source>
</evidence>
<keyword evidence="4" id="KW-0138">CF(0)</keyword>
<accession>A0A9E7V7Z9</accession>
<evidence type="ECO:0000256" key="7">
    <source>
        <dbReference type="ARBA" id="ARBA00022989"/>
    </source>
</evidence>
<dbReference type="EMBL" id="OM456243">
    <property type="protein sequence ID" value="UZA66413.1"/>
    <property type="molecule type" value="Genomic_DNA"/>
</dbReference>
<evidence type="ECO:0000256" key="3">
    <source>
        <dbReference type="ARBA" id="ARBA00022448"/>
    </source>
</evidence>
<proteinExistence type="inferred from homology"/>
<dbReference type="Gene3D" id="1.20.120.220">
    <property type="entry name" value="ATP synthase, F0 complex, subunit A"/>
    <property type="match status" value="1"/>
</dbReference>